<keyword evidence="5" id="KW-1133">Transmembrane helix</keyword>
<evidence type="ECO:0000259" key="6">
    <source>
        <dbReference type="PROSITE" id="PS51934"/>
    </source>
</evidence>
<keyword evidence="8" id="KW-1185">Reference proteome</keyword>
<feature type="transmembrane region" description="Helical" evidence="5">
    <location>
        <begin position="197"/>
        <end position="220"/>
    </location>
</feature>
<evidence type="ECO:0000256" key="3">
    <source>
        <dbReference type="ARBA" id="ARBA00022801"/>
    </source>
</evidence>
<dbReference type="PROSITE" id="PS51934">
    <property type="entry name" value="LRAT"/>
    <property type="match status" value="1"/>
</dbReference>
<dbReference type="InterPro" id="IPR007053">
    <property type="entry name" value="LRAT_dom"/>
</dbReference>
<evidence type="ECO:0000256" key="4">
    <source>
        <dbReference type="ARBA" id="ARBA00023098"/>
    </source>
</evidence>
<dbReference type="GO" id="GO:0008970">
    <property type="term" value="F:phospholipase A1 activity"/>
    <property type="evidence" value="ECO:0007669"/>
    <property type="project" value="TreeGrafter"/>
</dbReference>
<dbReference type="Proteomes" id="UP001249851">
    <property type="component" value="Unassembled WGS sequence"/>
</dbReference>
<comment type="caution">
    <text evidence="7">The sequence shown here is derived from an EMBL/GenBank/DDBJ whole genome shotgun (WGS) entry which is preliminary data.</text>
</comment>
<keyword evidence="3" id="KW-0378">Hydrolase</keyword>
<evidence type="ECO:0000313" key="7">
    <source>
        <dbReference type="EMBL" id="KAK2553199.1"/>
    </source>
</evidence>
<reference evidence="7" key="2">
    <citation type="journal article" date="2023" name="Science">
        <title>Genomic signatures of disease resistance in endangered staghorn corals.</title>
        <authorList>
            <person name="Vollmer S.V."/>
            <person name="Selwyn J.D."/>
            <person name="Despard B.A."/>
            <person name="Roesel C.L."/>
        </authorList>
    </citation>
    <scope>NUCLEOTIDE SEQUENCE</scope>
    <source>
        <strain evidence="7">K2</strain>
    </source>
</reference>
<name>A0AAD9Q1W9_ACRCE</name>
<keyword evidence="2" id="KW-0808">Transferase</keyword>
<gene>
    <name evidence="7" type="ORF">P5673_025395</name>
</gene>
<dbReference type="GO" id="GO:0016410">
    <property type="term" value="F:N-acyltransferase activity"/>
    <property type="evidence" value="ECO:0007669"/>
    <property type="project" value="TreeGrafter"/>
</dbReference>
<keyword evidence="4" id="KW-0443">Lipid metabolism</keyword>
<evidence type="ECO:0000256" key="1">
    <source>
        <dbReference type="ARBA" id="ARBA00007824"/>
    </source>
</evidence>
<feature type="domain" description="LRAT" evidence="6">
    <location>
        <begin position="34"/>
        <end position="156"/>
    </location>
</feature>
<dbReference type="PANTHER" id="PTHR13943">
    <property type="entry name" value="HRAS-LIKE SUPPRESSOR - RELATED"/>
    <property type="match status" value="1"/>
</dbReference>
<dbReference type="GO" id="GO:0004623">
    <property type="term" value="F:phospholipase A2 activity"/>
    <property type="evidence" value="ECO:0007669"/>
    <property type="project" value="TreeGrafter"/>
</dbReference>
<keyword evidence="5" id="KW-0812">Transmembrane</keyword>
<feature type="transmembrane region" description="Helical" evidence="5">
    <location>
        <begin position="247"/>
        <end position="265"/>
    </location>
</feature>
<dbReference type="Pfam" id="PF04970">
    <property type="entry name" value="LRAT"/>
    <property type="match status" value="1"/>
</dbReference>
<dbReference type="AlphaFoldDB" id="A0AAD9Q1W9"/>
<dbReference type="Gene3D" id="3.90.1720.10">
    <property type="entry name" value="endopeptidase domain like (from Nostoc punctiforme)"/>
    <property type="match status" value="1"/>
</dbReference>
<evidence type="ECO:0000256" key="5">
    <source>
        <dbReference type="SAM" id="Phobius"/>
    </source>
</evidence>
<dbReference type="PANTHER" id="PTHR13943:SF77">
    <property type="entry name" value="LRAT DOMAIN-CONTAINING PROTEIN"/>
    <property type="match status" value="1"/>
</dbReference>
<dbReference type="EMBL" id="JARQWQ010000079">
    <property type="protein sequence ID" value="KAK2553199.1"/>
    <property type="molecule type" value="Genomic_DNA"/>
</dbReference>
<proteinExistence type="inferred from homology"/>
<feature type="transmembrane region" description="Helical" evidence="5">
    <location>
        <begin position="271"/>
        <end position="294"/>
    </location>
</feature>
<feature type="transmembrane region" description="Helical" evidence="5">
    <location>
        <begin position="167"/>
        <end position="191"/>
    </location>
</feature>
<sequence length="299" mass="33349">MFHLDESKRPVPFGIISPRTKITSLDQLRKGDHLMEESSLGYWHHFIVEKVRPNFASIIHKTGDFDTGFRSLGESDLTRKAEVTRTRFVLEPSKVVYRVEYPVDFQDNVHSQVIFSPKEVVQRARKRLGERNYNAFTSNCEHFCTDCKVGKAKSYQVNDVLWTLGRLIFVALQGILGGIMFIVVSATGFVAQTSFLLAGHAVGVLIGLIQDALWIAYVIFMADLAKRKGHVTPEDAEKIKAKRVTPIVIGFMGGVGGAVFGYYYIPVTAFGSVIAAVIGNFLCQFLGLLVGRWLSTLLK</sequence>
<evidence type="ECO:0000256" key="2">
    <source>
        <dbReference type="ARBA" id="ARBA00022679"/>
    </source>
</evidence>
<dbReference type="GO" id="GO:0005737">
    <property type="term" value="C:cytoplasm"/>
    <property type="evidence" value="ECO:0007669"/>
    <property type="project" value="TreeGrafter"/>
</dbReference>
<evidence type="ECO:0000313" key="8">
    <source>
        <dbReference type="Proteomes" id="UP001249851"/>
    </source>
</evidence>
<organism evidence="7 8">
    <name type="scientific">Acropora cervicornis</name>
    <name type="common">Staghorn coral</name>
    <dbReference type="NCBI Taxonomy" id="6130"/>
    <lineage>
        <taxon>Eukaryota</taxon>
        <taxon>Metazoa</taxon>
        <taxon>Cnidaria</taxon>
        <taxon>Anthozoa</taxon>
        <taxon>Hexacorallia</taxon>
        <taxon>Scleractinia</taxon>
        <taxon>Astrocoeniina</taxon>
        <taxon>Acroporidae</taxon>
        <taxon>Acropora</taxon>
    </lineage>
</organism>
<comment type="similarity">
    <text evidence="1">Belongs to the H-rev107 family.</text>
</comment>
<reference evidence="7" key="1">
    <citation type="journal article" date="2023" name="G3 (Bethesda)">
        <title>Whole genome assembly and annotation of the endangered Caribbean coral Acropora cervicornis.</title>
        <authorList>
            <person name="Selwyn J.D."/>
            <person name="Vollmer S.V."/>
        </authorList>
    </citation>
    <scope>NUCLEOTIDE SEQUENCE</scope>
    <source>
        <strain evidence="7">K2</strain>
    </source>
</reference>
<protein>
    <recommendedName>
        <fullName evidence="6">LRAT domain-containing protein</fullName>
    </recommendedName>
</protein>
<keyword evidence="5" id="KW-0472">Membrane</keyword>
<dbReference type="InterPro" id="IPR051496">
    <property type="entry name" value="H-rev107_PLA/AT"/>
</dbReference>
<accession>A0AAD9Q1W9</accession>
<dbReference type="GO" id="GO:0070292">
    <property type="term" value="P:N-acylphosphatidylethanolamine metabolic process"/>
    <property type="evidence" value="ECO:0007669"/>
    <property type="project" value="TreeGrafter"/>
</dbReference>